<comment type="caution">
    <text evidence="10">The sequence shown here is derived from an EMBL/GenBank/DDBJ whole genome shotgun (WGS) entry which is preliminary data.</text>
</comment>
<keyword evidence="4 8" id="KW-0547">Nucleotide-binding</keyword>
<dbReference type="GO" id="GO:0016779">
    <property type="term" value="F:nucleotidyltransferase activity"/>
    <property type="evidence" value="ECO:0007669"/>
    <property type="project" value="UniProtKB-KW"/>
</dbReference>
<keyword evidence="2 8" id="KW-0808">Transferase</keyword>
<dbReference type="RefSeq" id="WP_214173953.1">
    <property type="nucleotide sequence ID" value="NZ_JAHCVK010000001.1"/>
</dbReference>
<sequence length="196" mass="21423">MSSSNPDITGVILVGGQSRRMGTDKAFLDLDGRPLIERALEVCREVCGTVLLVGNRPERFGAYALPMVADIYPGSSLGGLYTGLSHAITPAIFAIPCDIPFPNAAIMQYLISRRDDYDAVVPITAHGAEPLFAVYAKACLEPMRQMLETGNVRINDLYSHVRTRYVEKAELNALDPSGTSFLNLNTPDDYERARGK</sequence>
<evidence type="ECO:0000256" key="1">
    <source>
        <dbReference type="ARBA" id="ARBA00022490"/>
    </source>
</evidence>
<feature type="binding site" evidence="8">
    <location>
        <begin position="13"/>
        <end position="15"/>
    </location>
    <ligand>
        <name>GTP</name>
        <dbReference type="ChEBI" id="CHEBI:37565"/>
    </ligand>
</feature>
<dbReference type="CDD" id="cd02503">
    <property type="entry name" value="MobA"/>
    <property type="match status" value="1"/>
</dbReference>
<comment type="subcellular location">
    <subcellularLocation>
        <location evidence="8">Cytoplasm</location>
    </subcellularLocation>
</comment>
<comment type="similarity">
    <text evidence="8">Belongs to the MobA family.</text>
</comment>
<gene>
    <name evidence="8" type="primary">mobA</name>
    <name evidence="10" type="ORF">KI810_02815</name>
</gene>
<keyword evidence="11" id="KW-1185">Reference proteome</keyword>
<evidence type="ECO:0000256" key="7">
    <source>
        <dbReference type="ARBA" id="ARBA00023150"/>
    </source>
</evidence>
<evidence type="ECO:0000256" key="2">
    <source>
        <dbReference type="ARBA" id="ARBA00022679"/>
    </source>
</evidence>
<dbReference type="SUPFAM" id="SSF53448">
    <property type="entry name" value="Nucleotide-diphospho-sugar transferases"/>
    <property type="match status" value="1"/>
</dbReference>
<proteinExistence type="inferred from homology"/>
<dbReference type="EC" id="2.7.7.77" evidence="8"/>
<evidence type="ECO:0000313" key="11">
    <source>
        <dbReference type="Proteomes" id="UP000756860"/>
    </source>
</evidence>
<name>A0ABS5SD65_9BACT</name>
<evidence type="ECO:0000256" key="6">
    <source>
        <dbReference type="ARBA" id="ARBA00023134"/>
    </source>
</evidence>
<keyword evidence="6 8" id="KW-0342">GTP-binding</keyword>
<organism evidence="10 11">
    <name type="scientific">Geomobilimonas luticola</name>
    <dbReference type="NCBI Taxonomy" id="1114878"/>
    <lineage>
        <taxon>Bacteria</taxon>
        <taxon>Pseudomonadati</taxon>
        <taxon>Thermodesulfobacteriota</taxon>
        <taxon>Desulfuromonadia</taxon>
        <taxon>Geobacterales</taxon>
        <taxon>Geobacteraceae</taxon>
        <taxon>Geomobilimonas</taxon>
    </lineage>
</organism>
<comment type="catalytic activity">
    <reaction evidence="8">
        <text>Mo-molybdopterin + GTP + H(+) = Mo-molybdopterin guanine dinucleotide + diphosphate</text>
        <dbReference type="Rhea" id="RHEA:34243"/>
        <dbReference type="ChEBI" id="CHEBI:15378"/>
        <dbReference type="ChEBI" id="CHEBI:33019"/>
        <dbReference type="ChEBI" id="CHEBI:37565"/>
        <dbReference type="ChEBI" id="CHEBI:71302"/>
        <dbReference type="ChEBI" id="CHEBI:71310"/>
        <dbReference type="EC" id="2.7.7.77"/>
    </reaction>
</comment>
<dbReference type="InterPro" id="IPR013482">
    <property type="entry name" value="Molybde_CF_guanTrfase"/>
</dbReference>
<dbReference type="Proteomes" id="UP000756860">
    <property type="component" value="Unassembled WGS sequence"/>
</dbReference>
<dbReference type="HAMAP" id="MF_00316">
    <property type="entry name" value="MobA"/>
    <property type="match status" value="1"/>
</dbReference>
<reference evidence="10 11" key="1">
    <citation type="submission" date="2021-05" db="EMBL/GenBank/DDBJ databases">
        <title>The draft genome of Geobacter luticola JCM 17780.</title>
        <authorList>
            <person name="Xu Z."/>
            <person name="Masuda Y."/>
            <person name="Itoh H."/>
            <person name="Senoo K."/>
        </authorList>
    </citation>
    <scope>NUCLEOTIDE SEQUENCE [LARGE SCALE GENOMIC DNA]</scope>
    <source>
        <strain evidence="10 11">JCM 17780</strain>
    </source>
</reference>
<evidence type="ECO:0000259" key="9">
    <source>
        <dbReference type="Pfam" id="PF12804"/>
    </source>
</evidence>
<comment type="caution">
    <text evidence="8">Lacks conserved residue(s) required for the propagation of feature annotation.</text>
</comment>
<comment type="function">
    <text evidence="8">Transfers a GMP moiety from GTP to Mo-molybdopterin (Mo-MPT) cofactor (Moco or molybdenum cofactor) to form Mo-molybdopterin guanine dinucleotide (Mo-MGD) cofactor.</text>
</comment>
<dbReference type="PANTHER" id="PTHR19136:SF81">
    <property type="entry name" value="MOLYBDENUM COFACTOR GUANYLYLTRANSFERASE"/>
    <property type="match status" value="1"/>
</dbReference>
<feature type="binding site" evidence="8">
    <location>
        <position position="98"/>
    </location>
    <ligand>
        <name>Mg(2+)</name>
        <dbReference type="ChEBI" id="CHEBI:18420"/>
    </ligand>
</feature>
<dbReference type="Pfam" id="PF12804">
    <property type="entry name" value="NTP_transf_3"/>
    <property type="match status" value="1"/>
</dbReference>
<evidence type="ECO:0000256" key="8">
    <source>
        <dbReference type="HAMAP-Rule" id="MF_00316"/>
    </source>
</evidence>
<evidence type="ECO:0000256" key="4">
    <source>
        <dbReference type="ARBA" id="ARBA00022741"/>
    </source>
</evidence>
<dbReference type="InterPro" id="IPR025877">
    <property type="entry name" value="MobA-like_NTP_Trfase"/>
</dbReference>
<keyword evidence="1 8" id="KW-0963">Cytoplasm</keyword>
<keyword evidence="3 8" id="KW-0479">Metal-binding</keyword>
<feature type="binding site" evidence="8">
    <location>
        <position position="98"/>
    </location>
    <ligand>
        <name>GTP</name>
        <dbReference type="ChEBI" id="CHEBI:37565"/>
    </ligand>
</feature>
<accession>A0ABS5SD65</accession>
<keyword evidence="5 8" id="KW-0460">Magnesium</keyword>
<feature type="domain" description="MobA-like NTP transferase" evidence="9">
    <location>
        <begin position="10"/>
        <end position="151"/>
    </location>
</feature>
<comment type="cofactor">
    <cofactor evidence="8">
        <name>Mg(2+)</name>
        <dbReference type="ChEBI" id="CHEBI:18420"/>
    </cofactor>
</comment>
<feature type="binding site" evidence="8">
    <location>
        <position position="70"/>
    </location>
    <ligand>
        <name>GTP</name>
        <dbReference type="ChEBI" id="CHEBI:37565"/>
    </ligand>
</feature>
<evidence type="ECO:0000256" key="3">
    <source>
        <dbReference type="ARBA" id="ARBA00022723"/>
    </source>
</evidence>
<keyword evidence="7 8" id="KW-0501">Molybdenum cofactor biosynthesis</keyword>
<dbReference type="EMBL" id="JAHCVK010000001">
    <property type="protein sequence ID" value="MBT0651972.1"/>
    <property type="molecule type" value="Genomic_DNA"/>
</dbReference>
<dbReference type="PANTHER" id="PTHR19136">
    <property type="entry name" value="MOLYBDENUM COFACTOR GUANYLYLTRANSFERASE"/>
    <property type="match status" value="1"/>
</dbReference>
<protein>
    <recommendedName>
        <fullName evidence="8">Probable molybdenum cofactor guanylyltransferase</fullName>
        <shortName evidence="8">MoCo guanylyltransferase</shortName>
        <ecNumber evidence="8">2.7.7.77</ecNumber>
    </recommendedName>
    <alternativeName>
        <fullName evidence="8">GTP:molybdopterin guanylyltransferase</fullName>
    </alternativeName>
    <alternativeName>
        <fullName evidence="8">Mo-MPT guanylyltransferase</fullName>
    </alternativeName>
    <alternativeName>
        <fullName evidence="8">Molybdopterin guanylyltransferase</fullName>
    </alternativeName>
    <alternativeName>
        <fullName evidence="8">Molybdopterin-guanine dinucleotide synthase</fullName>
        <shortName evidence="8">MGD synthase</shortName>
    </alternativeName>
</protein>
<comment type="domain">
    <text evidence="8">The N-terminal domain determines nucleotide recognition and specific binding, while the C-terminal domain determines the specific binding to the target protein.</text>
</comment>
<evidence type="ECO:0000313" key="10">
    <source>
        <dbReference type="EMBL" id="MBT0651972.1"/>
    </source>
</evidence>
<keyword evidence="10" id="KW-0548">Nucleotidyltransferase</keyword>
<evidence type="ECO:0000256" key="5">
    <source>
        <dbReference type="ARBA" id="ARBA00022842"/>
    </source>
</evidence>
<dbReference type="Gene3D" id="3.90.550.10">
    <property type="entry name" value="Spore Coat Polysaccharide Biosynthesis Protein SpsA, Chain A"/>
    <property type="match status" value="1"/>
</dbReference>
<dbReference type="InterPro" id="IPR029044">
    <property type="entry name" value="Nucleotide-diphossugar_trans"/>
</dbReference>
<feature type="binding site" evidence="8">
    <location>
        <position position="25"/>
    </location>
    <ligand>
        <name>GTP</name>
        <dbReference type="ChEBI" id="CHEBI:37565"/>
    </ligand>
</feature>